<proteinExistence type="predicted"/>
<evidence type="ECO:0000313" key="1">
    <source>
        <dbReference type="EMBL" id="JAH37863.1"/>
    </source>
</evidence>
<protein>
    <submittedName>
        <fullName evidence="1">Uncharacterized protein</fullName>
    </submittedName>
</protein>
<reference evidence="1" key="2">
    <citation type="journal article" date="2015" name="Fish Shellfish Immunol.">
        <title>Early steps in the European eel (Anguilla anguilla)-Vibrio vulnificus interaction in the gills: Role of the RtxA13 toxin.</title>
        <authorList>
            <person name="Callol A."/>
            <person name="Pajuelo D."/>
            <person name="Ebbesson L."/>
            <person name="Teles M."/>
            <person name="MacKenzie S."/>
            <person name="Amaro C."/>
        </authorList>
    </citation>
    <scope>NUCLEOTIDE SEQUENCE</scope>
</reference>
<accession>A0A0E9SBI0</accession>
<sequence length="51" mass="5780">MLYTRIESQNTESYPVDSSGLPVFFDEENGRHFSDKHKSKAHLNGLSIPLS</sequence>
<dbReference type="AlphaFoldDB" id="A0A0E9SBI0"/>
<name>A0A0E9SBI0_ANGAN</name>
<organism evidence="1">
    <name type="scientific">Anguilla anguilla</name>
    <name type="common">European freshwater eel</name>
    <name type="synonym">Muraena anguilla</name>
    <dbReference type="NCBI Taxonomy" id="7936"/>
    <lineage>
        <taxon>Eukaryota</taxon>
        <taxon>Metazoa</taxon>
        <taxon>Chordata</taxon>
        <taxon>Craniata</taxon>
        <taxon>Vertebrata</taxon>
        <taxon>Euteleostomi</taxon>
        <taxon>Actinopterygii</taxon>
        <taxon>Neopterygii</taxon>
        <taxon>Teleostei</taxon>
        <taxon>Anguilliformes</taxon>
        <taxon>Anguillidae</taxon>
        <taxon>Anguilla</taxon>
    </lineage>
</organism>
<dbReference type="EMBL" id="GBXM01070714">
    <property type="protein sequence ID" value="JAH37863.1"/>
    <property type="molecule type" value="Transcribed_RNA"/>
</dbReference>
<reference evidence="1" key="1">
    <citation type="submission" date="2014-11" db="EMBL/GenBank/DDBJ databases">
        <authorList>
            <person name="Amaro Gonzalez C."/>
        </authorList>
    </citation>
    <scope>NUCLEOTIDE SEQUENCE</scope>
</reference>